<reference evidence="3" key="1">
    <citation type="journal article" date="2015" name="Nature">
        <title>Complex archaea that bridge the gap between prokaryotes and eukaryotes.</title>
        <authorList>
            <person name="Spang A."/>
            <person name="Saw J.H."/>
            <person name="Jorgensen S.L."/>
            <person name="Zaremba-Niedzwiedzka K."/>
            <person name="Martijn J."/>
            <person name="Lind A.E."/>
            <person name="van Eijk R."/>
            <person name="Schleper C."/>
            <person name="Guy L."/>
            <person name="Ettema T.J."/>
        </authorList>
    </citation>
    <scope>NUCLEOTIDE SEQUENCE</scope>
</reference>
<gene>
    <name evidence="3" type="ORF">LCGC14_1812290</name>
</gene>
<evidence type="ECO:0000256" key="2">
    <source>
        <dbReference type="SAM" id="Phobius"/>
    </source>
</evidence>
<feature type="non-terminal residue" evidence="3">
    <location>
        <position position="1"/>
    </location>
</feature>
<feature type="transmembrane region" description="Helical" evidence="2">
    <location>
        <begin position="6"/>
        <end position="22"/>
    </location>
</feature>
<evidence type="ECO:0000313" key="3">
    <source>
        <dbReference type="EMBL" id="KKL99646.1"/>
    </source>
</evidence>
<feature type="compositionally biased region" description="Polar residues" evidence="1">
    <location>
        <begin position="32"/>
        <end position="50"/>
    </location>
</feature>
<comment type="caution">
    <text evidence="3">The sequence shown here is derived from an EMBL/GenBank/DDBJ whole genome shotgun (WGS) entry which is preliminary data.</text>
</comment>
<dbReference type="AlphaFoldDB" id="A0A0F9H9E4"/>
<keyword evidence="2" id="KW-1133">Transmembrane helix</keyword>
<name>A0A0F9H9E4_9ZZZZ</name>
<feature type="region of interest" description="Disordered" evidence="1">
    <location>
        <begin position="28"/>
        <end position="50"/>
    </location>
</feature>
<evidence type="ECO:0000256" key="1">
    <source>
        <dbReference type="SAM" id="MobiDB-lite"/>
    </source>
</evidence>
<dbReference type="EMBL" id="LAZR01017625">
    <property type="protein sequence ID" value="KKL99646.1"/>
    <property type="molecule type" value="Genomic_DNA"/>
</dbReference>
<sequence length="50" mass="5771">QWALFSFDFLCIIFAGLFVIQAKKIRTRAQPKAQQQSSRRAAKTNLQEQS</sequence>
<keyword evidence="2" id="KW-0472">Membrane</keyword>
<keyword evidence="2" id="KW-0812">Transmembrane</keyword>
<organism evidence="3">
    <name type="scientific">marine sediment metagenome</name>
    <dbReference type="NCBI Taxonomy" id="412755"/>
    <lineage>
        <taxon>unclassified sequences</taxon>
        <taxon>metagenomes</taxon>
        <taxon>ecological metagenomes</taxon>
    </lineage>
</organism>
<proteinExistence type="predicted"/>
<accession>A0A0F9H9E4</accession>
<protein>
    <submittedName>
        <fullName evidence="3">Uncharacterized protein</fullName>
    </submittedName>
</protein>